<dbReference type="EMBL" id="BSXU01000281">
    <property type="protein sequence ID" value="GMG20100.1"/>
    <property type="molecule type" value="Genomic_DNA"/>
</dbReference>
<accession>A0A9W6YM44</accession>
<evidence type="ECO:0000256" key="1">
    <source>
        <dbReference type="ARBA" id="ARBA00004370"/>
    </source>
</evidence>
<dbReference type="PANTHER" id="PTHR22746:SF10">
    <property type="entry name" value="GUANINE NUCLEOTIDE EXCHANGE FACTOR SUBUNIT RIC1"/>
    <property type="match status" value="1"/>
</dbReference>
<protein>
    <submittedName>
        <fullName evidence="4">Unnamed protein product</fullName>
    </submittedName>
</protein>
<comment type="subcellular location">
    <subcellularLocation>
        <location evidence="1">Membrane</location>
    </subcellularLocation>
</comment>
<dbReference type="InterPro" id="IPR009771">
    <property type="entry name" value="RIC1_C"/>
</dbReference>
<organism evidence="4 5">
    <name type="scientific">Ambrosiozyma monospora</name>
    <name type="common">Yeast</name>
    <name type="synonym">Endomycopsis monosporus</name>
    <dbReference type="NCBI Taxonomy" id="43982"/>
    <lineage>
        <taxon>Eukaryota</taxon>
        <taxon>Fungi</taxon>
        <taxon>Dikarya</taxon>
        <taxon>Ascomycota</taxon>
        <taxon>Saccharomycotina</taxon>
        <taxon>Pichiomycetes</taxon>
        <taxon>Pichiales</taxon>
        <taxon>Pichiaceae</taxon>
        <taxon>Ambrosiozyma</taxon>
    </lineage>
</organism>
<dbReference type="AlphaFoldDB" id="A0A9W6YM44"/>
<dbReference type="Gene3D" id="2.130.10.10">
    <property type="entry name" value="YVTN repeat-like/Quinoprotein amine dehydrogenase"/>
    <property type="match status" value="1"/>
</dbReference>
<dbReference type="PANTHER" id="PTHR22746">
    <property type="entry name" value="RAB6A-GEF COMPLEX PARTNER PROTEIN 1"/>
    <property type="match status" value="1"/>
</dbReference>
<dbReference type="Proteomes" id="UP001165063">
    <property type="component" value="Unassembled WGS sequence"/>
</dbReference>
<evidence type="ECO:0000313" key="4">
    <source>
        <dbReference type="EMBL" id="GMG20100.1"/>
    </source>
</evidence>
<evidence type="ECO:0000259" key="3">
    <source>
        <dbReference type="Pfam" id="PF07064"/>
    </source>
</evidence>
<dbReference type="InterPro" id="IPR015943">
    <property type="entry name" value="WD40/YVTN_repeat-like_dom_sf"/>
</dbReference>
<keyword evidence="5" id="KW-1185">Reference proteome</keyword>
<dbReference type="Pfam" id="PF07064">
    <property type="entry name" value="RIC1"/>
    <property type="match status" value="1"/>
</dbReference>
<dbReference type="GO" id="GO:0034066">
    <property type="term" value="C:Ric1-Rgp1 guanyl-nucleotide exchange factor complex"/>
    <property type="evidence" value="ECO:0007669"/>
    <property type="project" value="InterPro"/>
</dbReference>
<reference evidence="4" key="1">
    <citation type="submission" date="2023-04" db="EMBL/GenBank/DDBJ databases">
        <title>Ambrosiozyma monospora NBRC 1965.</title>
        <authorList>
            <person name="Ichikawa N."/>
            <person name="Sato H."/>
            <person name="Tonouchi N."/>
        </authorList>
    </citation>
    <scope>NUCLEOTIDE SEQUENCE</scope>
    <source>
        <strain evidence="4">NBRC 1965</strain>
    </source>
</reference>
<dbReference type="InterPro" id="IPR040096">
    <property type="entry name" value="Ric1"/>
</dbReference>
<dbReference type="GO" id="GO:0006886">
    <property type="term" value="P:intracellular protein transport"/>
    <property type="evidence" value="ECO:0007669"/>
    <property type="project" value="InterPro"/>
</dbReference>
<dbReference type="GO" id="GO:0000139">
    <property type="term" value="C:Golgi membrane"/>
    <property type="evidence" value="ECO:0007669"/>
    <property type="project" value="TreeGrafter"/>
</dbReference>
<gene>
    <name evidence="4" type="ORF">Amon01_000097500</name>
</gene>
<dbReference type="SUPFAM" id="SSF82171">
    <property type="entry name" value="DPP6 N-terminal domain-like"/>
    <property type="match status" value="2"/>
</dbReference>
<proteinExistence type="predicted"/>
<comment type="caution">
    <text evidence="4">The sequence shown here is derived from an EMBL/GenBank/DDBJ whole genome shotgun (WGS) entry which is preliminary data.</text>
</comment>
<evidence type="ECO:0000256" key="2">
    <source>
        <dbReference type="ARBA" id="ARBA00023136"/>
    </source>
</evidence>
<dbReference type="GO" id="GO:0042147">
    <property type="term" value="P:retrograde transport, endosome to Golgi"/>
    <property type="evidence" value="ECO:0007669"/>
    <property type="project" value="TreeGrafter"/>
</dbReference>
<keyword evidence="2" id="KW-0472">Membrane</keyword>
<feature type="domain" description="RIC1 C-terminal alpha solenoid region" evidence="3">
    <location>
        <begin position="872"/>
        <end position="1026"/>
    </location>
</feature>
<name>A0A9W6YM44_AMBMO</name>
<dbReference type="OrthoDB" id="67540at2759"/>
<dbReference type="GO" id="GO:0005829">
    <property type="term" value="C:cytosol"/>
    <property type="evidence" value="ECO:0007669"/>
    <property type="project" value="TreeGrafter"/>
</dbReference>
<sequence>MFWPISISNQFKLPEVKPLEKSAKPSKGNLQNLKYALPQPNEDPIIATTSNSSNPQNNLPYIAITYRGLYLFDCRTDSPLAAHIRSDLSIKNHGENQSVKLSPNGKTIAILTTGNDILVYTIRLAKDDELLTIFNKDGKIIQNGLPTLSPDYKDTDFLVSTGDSTRTKGKHSRTASSAIAGDVDGISGGGVFESDGFVNKFISVLLSDGSKETPNYDIGLRLKLIVNVQSHIMDYCFLDNLSLLLTHSKPHAFQVIYLNDPQRAANTDAKGQHFIDFDKFPWLTSSKTSDPGSVVVKSVYYSYEMNCFVLISNAGECWLVYKVDDSLGKLDFKGKLIYEEGNENPELQADICLINHTKNLCYIGLRNGNLLIFKMRKDLSVVKLKSIKIHNSSDSLHNFQLSPNGESFIVMYGKSWNIYSFLGNLNFSTTDYDKLEWMTPQSMSFTNWNTLLLSTSKSVFKVNLITLNHSSQFNSVSCKRPVLLQKDRIAIFKGYEKRKLGEFNEDEKHVKQSHTWFTQLLPLTFRLSNTEIRSCCVSDDGSSVCIVGNRDVLIYDLHFNQYKFLKRSDLGGGDLNTEDASVSPIRSCLWWKNHLILVLKALDKVVKSEIIVFSPKILERQEAFSFDHVIWSFNFDETGKGENYLAVDVDLFDNELIVITDALNCYTWKLSIEYRNNGSTVIFKRSHLLPFKKCFEERLDNSVILNFKSIIKVMGDDYLLLTNTDLFYVRKSQEGTNAVYKTYIVSQSVEYVQKLNPEILAIFDGTQFLHYIIGDKQSNLMKLRPLKIQVGNEIVDDAKTDYMIDSIGTSSYPLTTMIEKKLIFGVGIDYSNSNLRIEPTKKNYLNDLVHHFILMNIDNVTKDISDVALSIVMVYKRFHRFKNFKFVLELLLMKYVQTCYDDDEYDTDNQYFDRLIELIKMTNQKYSIIMNCIKKIEVQYWSIFFTKFGQTPREALTKLFYSFNDYQLSAHYFIIMLNYEKIDKISKEDVELINKILLKLVLVKDYETTFELVRFIKIVDDQICNTIVEKLKSQLSEYSSA</sequence>
<evidence type="ECO:0000313" key="5">
    <source>
        <dbReference type="Proteomes" id="UP001165063"/>
    </source>
</evidence>